<dbReference type="SUPFAM" id="SSF48371">
    <property type="entry name" value="ARM repeat"/>
    <property type="match status" value="1"/>
</dbReference>
<feature type="region of interest" description="Disordered" evidence="6">
    <location>
        <begin position="301"/>
        <end position="333"/>
    </location>
</feature>
<protein>
    <recommendedName>
        <fullName evidence="9">Sister chromatid cohesion protein</fullName>
    </recommendedName>
</protein>
<dbReference type="PANTHER" id="PTHR12663:SF0">
    <property type="entry name" value="PRECOCIOUS DISSOCIATION OF SISTERS 5, ISOFORM A"/>
    <property type="match status" value="1"/>
</dbReference>
<evidence type="ECO:0000313" key="8">
    <source>
        <dbReference type="Proteomes" id="UP000192596"/>
    </source>
</evidence>
<dbReference type="GO" id="GO:0051301">
    <property type="term" value="P:cell division"/>
    <property type="evidence" value="ECO:0007669"/>
    <property type="project" value="UniProtKB-KW"/>
</dbReference>
<dbReference type="OrthoDB" id="200660at2759"/>
<dbReference type="GO" id="GO:0000785">
    <property type="term" value="C:chromatin"/>
    <property type="evidence" value="ECO:0007669"/>
    <property type="project" value="TreeGrafter"/>
</dbReference>
<feature type="region of interest" description="Disordered" evidence="6">
    <location>
        <begin position="1292"/>
        <end position="1460"/>
    </location>
</feature>
<feature type="compositionally biased region" description="Acidic residues" evidence="6">
    <location>
        <begin position="15"/>
        <end position="36"/>
    </location>
</feature>
<organism evidence="7 8">
    <name type="scientific">Cryoendolithus antarcticus</name>
    <dbReference type="NCBI Taxonomy" id="1507870"/>
    <lineage>
        <taxon>Eukaryota</taxon>
        <taxon>Fungi</taxon>
        <taxon>Dikarya</taxon>
        <taxon>Ascomycota</taxon>
        <taxon>Pezizomycotina</taxon>
        <taxon>Dothideomycetes</taxon>
        <taxon>Dothideomycetidae</taxon>
        <taxon>Cladosporiales</taxon>
        <taxon>Cladosporiaceae</taxon>
        <taxon>Cryoendolithus</taxon>
    </lineage>
</organism>
<dbReference type="GO" id="GO:0007064">
    <property type="term" value="P:mitotic sister chromatid cohesion"/>
    <property type="evidence" value="ECO:0007669"/>
    <property type="project" value="InterPro"/>
</dbReference>
<dbReference type="Proteomes" id="UP000192596">
    <property type="component" value="Unassembled WGS sequence"/>
</dbReference>
<sequence length="1460" mass="159785">MTRLTRKRARSPEPAQEEDPDQQQDGEFEMADDAEPEQALQFDEPLTWKAGRGAIPVADLLRRLKKLYDEMASLEQFGEEDAVRDQLIPKATELASSMLLMHKDKGVRAYALACIVQTFRLLAPNAPYNPKQLKEIFTLFVMTVLPALASPSDPYQQQHLAALESLSAVRSIALLADIPGADALIVQLFANCFDVLSGNMKGATGENIPKAVEYHMTSVLVTLVQECEKLPSAVVEIILAQFLRADPATLAQAGKRDIRDLADISPAYNMARSVCSGCANEMKGAIGQYFSGVLLSASEVSEEPAKHGGSKMRGRKRTHAESEDESDDGMLTPPAEVDFDNAERAHRLLRELWRAASEVVETVVPQLEPQMKAENAKLRAMAVQTVGDMVAGIGAAGPAPPIPLAPAVYPSHSLDRSGLVPLSQSAIYKPIAPHAFSSTYGDCYLEFVSRHNDKAAVVRCAWAVAAARILLTSAGGIGLDTDQEMRLLRLLNGMLVDTDEKVRLAVIEAIATFDFDTIAQKIGKLGGVAAQGSVLRQIADRIKDPKAPVRAAAIELLADIWGVASGAIGEGSEQMSNLFASIPSEILNAVYVNSAQINASILEVLHKSLIPTAYPVMTATYGTVAGTGVVVDSQLGGDPAADVNTLRVERMLVFVRCLDDRATAAFFNLQRFQCQGAAQLCALLKLSEASHSSDDSSTDKKTKAQIDAIVASLTKMTTDSNVAKEHLRIYLKHNHRRGSQLIRFCCDADSDYRKVCKAMKEFRKKMEESPAPLPSTLSTMEVLLDMFSMSLYNRTHVPAMLAFARTDDKGLGEAATKVIKDLSTTAPKVFELHIKEYCEMLKQNVPTEATPNDSSATHVLKAISDFVQHDASSMPNDRELYKALSAYTLYGSPPKAAKHAVRVMLASDDKKEMYTEEILEKCLKDFTYGSHGFLARLASLGQVVLLSNAELDTVTQETITDTAVGKILREIRTPAEEDDADWTDEPDKELSAKLLALTILVNNVRGQVHGDMSEDAKSALKTRAIPVYKLLNTIIQKEGELSKTPDTISTPNSHKAQLRLSAAAQIVKLCCHPALDALFSDIDFNRLTTVVQDPRPEVRNGFAKVIQKYLVAGKLQPRFNALIYMYAFEPSKTAKDAVAKWAKARSTTLEKLNSRAMRTTFARFLSLLAHHLDFSMKPDELADNVEYILFYLKNVATVENLPHIHHLAQRLKSVQDGINAAQSDRLYVLSELAEAIIRKFAEEKGWNLQLFSGKDNLPRGPFIQLPSHESAQEISERRYLPEELAEELDGLVKASLKPPKKHKAERTDGDGPSKPAAKKAKTTSSHVASKKSSKPKAAKTPKKQAATVLHSSDRRKSTRTSHATNYAEDSGSEAEDGAERWDEYADENKENESSTPPTSDPAPDAKPVEKLKVKPKAPPAAATRKLPRRGAVGKSRKEQDIMDVPVSDEDVSDPPSEMEA</sequence>
<dbReference type="EMBL" id="NAJO01000007">
    <property type="protein sequence ID" value="OQO11046.1"/>
    <property type="molecule type" value="Genomic_DNA"/>
</dbReference>
<dbReference type="STRING" id="1507870.A0A1V8TI58"/>
<evidence type="ECO:0000256" key="1">
    <source>
        <dbReference type="ARBA" id="ARBA00004123"/>
    </source>
</evidence>
<dbReference type="InterPro" id="IPR011989">
    <property type="entry name" value="ARM-like"/>
</dbReference>
<keyword evidence="4" id="KW-0539">Nucleus</keyword>
<feature type="region of interest" description="Disordered" evidence="6">
    <location>
        <begin position="1"/>
        <end position="36"/>
    </location>
</feature>
<dbReference type="Pfam" id="PF20168">
    <property type="entry name" value="PDS5"/>
    <property type="match status" value="1"/>
</dbReference>
<dbReference type="Gene3D" id="1.25.10.10">
    <property type="entry name" value="Leucine-rich Repeat Variant"/>
    <property type="match status" value="1"/>
</dbReference>
<dbReference type="PANTHER" id="PTHR12663">
    <property type="entry name" value="ANDROGEN INDUCED INHIBITOR OF PROLIFERATION AS3 / PDS5-RELATED"/>
    <property type="match status" value="1"/>
</dbReference>
<dbReference type="InterPro" id="IPR016024">
    <property type="entry name" value="ARM-type_fold"/>
</dbReference>
<feature type="compositionally biased region" description="Acidic residues" evidence="6">
    <location>
        <begin position="1446"/>
        <end position="1460"/>
    </location>
</feature>
<evidence type="ECO:0000256" key="4">
    <source>
        <dbReference type="ARBA" id="ARBA00023242"/>
    </source>
</evidence>
<evidence type="ECO:0000256" key="3">
    <source>
        <dbReference type="ARBA" id="ARBA00022776"/>
    </source>
</evidence>
<evidence type="ECO:0000256" key="6">
    <source>
        <dbReference type="SAM" id="MobiDB-lite"/>
    </source>
</evidence>
<evidence type="ECO:0008006" key="9">
    <source>
        <dbReference type="Google" id="ProtNLM"/>
    </source>
</evidence>
<dbReference type="FunCoup" id="A0A1V8TI58">
    <property type="interactions" value="1636"/>
</dbReference>
<feature type="compositionally biased region" description="Basic residues" evidence="6">
    <location>
        <begin position="1328"/>
        <end position="1342"/>
    </location>
</feature>
<keyword evidence="2" id="KW-0132">Cell division</keyword>
<gene>
    <name evidence="7" type="ORF">B0A48_05301</name>
</gene>
<dbReference type="GO" id="GO:0005634">
    <property type="term" value="C:nucleus"/>
    <property type="evidence" value="ECO:0007669"/>
    <property type="project" value="UniProtKB-SubCell"/>
</dbReference>
<keyword evidence="8" id="KW-1185">Reference proteome</keyword>
<dbReference type="GO" id="GO:0006281">
    <property type="term" value="P:DNA repair"/>
    <property type="evidence" value="ECO:0007669"/>
    <property type="project" value="TreeGrafter"/>
</dbReference>
<reference evidence="8" key="1">
    <citation type="submission" date="2017-03" db="EMBL/GenBank/DDBJ databases">
        <title>Genomes of endolithic fungi from Antarctica.</title>
        <authorList>
            <person name="Coleine C."/>
            <person name="Masonjones S."/>
            <person name="Stajich J.E."/>
        </authorList>
    </citation>
    <scope>NUCLEOTIDE SEQUENCE [LARGE SCALE GENOMIC DNA]</scope>
    <source>
        <strain evidence="8">CCFEE 5527</strain>
    </source>
</reference>
<accession>A0A1V8TI58</accession>
<proteinExistence type="predicted"/>
<dbReference type="InParanoid" id="A0A1V8TI58"/>
<dbReference type="CDD" id="cd19953">
    <property type="entry name" value="PDS5"/>
    <property type="match status" value="1"/>
</dbReference>
<feature type="compositionally biased region" description="Basic residues" evidence="6">
    <location>
        <begin position="308"/>
        <end position="318"/>
    </location>
</feature>
<feature type="compositionally biased region" description="Basic and acidic residues" evidence="6">
    <location>
        <begin position="1377"/>
        <end position="1392"/>
    </location>
</feature>
<keyword evidence="5" id="KW-0131">Cell cycle</keyword>
<comment type="caution">
    <text evidence="7">The sequence shown here is derived from an EMBL/GenBank/DDBJ whole genome shotgun (WGS) entry which is preliminary data.</text>
</comment>
<evidence type="ECO:0000256" key="2">
    <source>
        <dbReference type="ARBA" id="ARBA00022618"/>
    </source>
</evidence>
<dbReference type="InterPro" id="IPR039776">
    <property type="entry name" value="Pds5"/>
</dbReference>
<name>A0A1V8TI58_9PEZI</name>
<evidence type="ECO:0000313" key="7">
    <source>
        <dbReference type="EMBL" id="OQO11046.1"/>
    </source>
</evidence>
<evidence type="ECO:0000256" key="5">
    <source>
        <dbReference type="ARBA" id="ARBA00023306"/>
    </source>
</evidence>
<comment type="subcellular location">
    <subcellularLocation>
        <location evidence="1">Nucleus</location>
    </subcellularLocation>
</comment>
<keyword evidence="3" id="KW-0498">Mitosis</keyword>